<dbReference type="Pfam" id="PF00753">
    <property type="entry name" value="Lactamase_B"/>
    <property type="match status" value="1"/>
</dbReference>
<dbReference type="SMART" id="SM00849">
    <property type="entry name" value="Lactamase_B"/>
    <property type="match status" value="1"/>
</dbReference>
<evidence type="ECO:0000313" key="2">
    <source>
        <dbReference type="EMBL" id="UWX05334.1"/>
    </source>
</evidence>
<dbReference type="EMBL" id="CP065938">
    <property type="protein sequence ID" value="UWX05334.1"/>
    <property type="molecule type" value="Genomic_DNA"/>
</dbReference>
<dbReference type="PANTHER" id="PTHR42951:SF14">
    <property type="entry name" value="METALLO-BETA-LACTAMASE SUPERFAMILY PROTEIN"/>
    <property type="match status" value="1"/>
</dbReference>
<dbReference type="Gene3D" id="3.60.15.10">
    <property type="entry name" value="Ribonuclease Z/Hydroxyacylglutathione hydrolase-like"/>
    <property type="match status" value="1"/>
</dbReference>
<dbReference type="Proteomes" id="UP001058120">
    <property type="component" value="Chromosome"/>
</dbReference>
<sequence length="291" mass="33002">MYECIQVAENTYYIASPSNTGLYVENGEAWIIDTGIDTRAGKKIAKRLEENNWKPKAVINTHCHADHIGANAWLQKQFDIPVYANGMDCMFIENTLLSSMALWGAYPPRALQGVFFTAENSKVTPIQNAPLPQDFEIIPFSGHSLFMIGLRTPDNIVFTADELCPPHILEKYGIGYNYCLEGYFKSLETAERLEAKLFVPAHGEPFADIRELAAINRKSVLDVCRLIITLCKTPQHFDMLLQGVFNHYGLNMTFAQYTVTGSVLRSYLSWLYDEDALEPVILDNILYWRAK</sequence>
<dbReference type="RefSeq" id="WP_334314910.1">
    <property type="nucleotide sequence ID" value="NZ_CP065938.1"/>
</dbReference>
<protein>
    <submittedName>
        <fullName evidence="2">MBL fold metallo-hydrolase</fullName>
    </submittedName>
</protein>
<organism evidence="2 3">
    <name type="scientific">Taurinivorans muris</name>
    <dbReference type="NCBI Taxonomy" id="2787751"/>
    <lineage>
        <taxon>Bacteria</taxon>
        <taxon>Pseudomonadati</taxon>
        <taxon>Thermodesulfobacteriota</taxon>
        <taxon>Desulfovibrionia</taxon>
        <taxon>Desulfovibrionales</taxon>
        <taxon>Desulfovibrionaceae</taxon>
        <taxon>Taurinivorans</taxon>
    </lineage>
</organism>
<dbReference type="PANTHER" id="PTHR42951">
    <property type="entry name" value="METALLO-BETA-LACTAMASE DOMAIN-CONTAINING"/>
    <property type="match status" value="1"/>
</dbReference>
<dbReference type="InterPro" id="IPR050855">
    <property type="entry name" value="NDM-1-like"/>
</dbReference>
<evidence type="ECO:0000313" key="3">
    <source>
        <dbReference type="Proteomes" id="UP001058120"/>
    </source>
</evidence>
<gene>
    <name evidence="2" type="ORF">JBF11_07720</name>
</gene>
<reference evidence="2" key="1">
    <citation type="submission" date="2020-12" db="EMBL/GenBank/DDBJ databases">
        <title>Taurinivorans muris gen. nov., sp. nov., fundamental and realized metabolic niche of a ubiquitous sulfidogenic bacterium in the murine intestine.</title>
        <authorList>
            <person name="Ye H."/>
            <person name="Hanson B.T."/>
            <person name="Loy A."/>
        </authorList>
    </citation>
    <scope>NUCLEOTIDE SEQUENCE</scope>
    <source>
        <strain evidence="2">LT0009</strain>
    </source>
</reference>
<keyword evidence="3" id="KW-1185">Reference proteome</keyword>
<feature type="domain" description="Metallo-beta-lactamase" evidence="1">
    <location>
        <begin position="17"/>
        <end position="202"/>
    </location>
</feature>
<dbReference type="CDD" id="cd07743">
    <property type="entry name" value="metallo-hydrolase-like_MBL-fold"/>
    <property type="match status" value="1"/>
</dbReference>
<dbReference type="SUPFAM" id="SSF56281">
    <property type="entry name" value="Metallo-hydrolase/oxidoreductase"/>
    <property type="match status" value="1"/>
</dbReference>
<dbReference type="InterPro" id="IPR036866">
    <property type="entry name" value="RibonucZ/Hydroxyglut_hydro"/>
</dbReference>
<dbReference type="InterPro" id="IPR001279">
    <property type="entry name" value="Metallo-B-lactamas"/>
</dbReference>
<accession>A0ABY5Y177</accession>
<proteinExistence type="predicted"/>
<name>A0ABY5Y177_9BACT</name>
<evidence type="ECO:0000259" key="1">
    <source>
        <dbReference type="SMART" id="SM00849"/>
    </source>
</evidence>